<reference evidence="3" key="1">
    <citation type="submission" date="2018-10" db="EMBL/GenBank/DDBJ databases">
        <title>De novo assembly of a Great Dane genome.</title>
        <authorList>
            <person name="Kidd J.M."/>
            <person name="Pendleton A.L."/>
            <person name="Shen F."/>
            <person name="Emery S."/>
        </authorList>
    </citation>
    <scope>NUCLEOTIDE SEQUENCE [LARGE SCALE GENOMIC DNA]</scope>
    <source>
        <strain evidence="3">Great Dane</strain>
    </source>
</reference>
<dbReference type="PANTHER" id="PTHR17597:SF0">
    <property type="entry name" value="MEMBRANE PROTEIN MLC1"/>
    <property type="match status" value="1"/>
</dbReference>
<reference evidence="3" key="2">
    <citation type="submission" date="2025-08" db="UniProtKB">
        <authorList>
            <consortium name="Ensembl"/>
        </authorList>
    </citation>
    <scope>IDENTIFICATION</scope>
</reference>
<dbReference type="GO" id="GO:0016020">
    <property type="term" value="C:membrane"/>
    <property type="evidence" value="ECO:0007669"/>
    <property type="project" value="InterPro"/>
</dbReference>
<dbReference type="AlphaFoldDB" id="A0A8C0T5L4"/>
<evidence type="ECO:0000256" key="1">
    <source>
        <dbReference type="SAM" id="MobiDB-lite"/>
    </source>
</evidence>
<feature type="transmembrane region" description="Helical" evidence="2">
    <location>
        <begin position="237"/>
        <end position="259"/>
    </location>
</feature>
<accession>A0A8C0T5L4</accession>
<dbReference type="Ensembl" id="ENSCAFT00040034372.1">
    <property type="protein sequence ID" value="ENSCAFP00040029923.1"/>
    <property type="gene ID" value="ENSCAFG00040018605.1"/>
</dbReference>
<feature type="region of interest" description="Disordered" evidence="1">
    <location>
        <begin position="48"/>
        <end position="75"/>
    </location>
</feature>
<evidence type="ECO:0000313" key="3">
    <source>
        <dbReference type="Ensembl" id="ENSCAFP00040029923.1"/>
    </source>
</evidence>
<protein>
    <submittedName>
        <fullName evidence="3">Modulator of VRAC current 1</fullName>
    </submittedName>
</protein>
<feature type="transmembrane region" description="Helical" evidence="2">
    <location>
        <begin position="208"/>
        <end position="225"/>
    </location>
</feature>
<dbReference type="OrthoDB" id="8806209at2759"/>
<evidence type="ECO:0000313" key="4">
    <source>
        <dbReference type="Proteomes" id="UP000694542"/>
    </source>
</evidence>
<keyword evidence="2" id="KW-0812">Transmembrane</keyword>
<gene>
    <name evidence="3" type="primary">MLC1</name>
</gene>
<dbReference type="PANTHER" id="PTHR17597">
    <property type="entry name" value="MEMBRANE PROTEIN MLC1"/>
    <property type="match status" value="1"/>
</dbReference>
<feature type="transmembrane region" description="Helical" evidence="2">
    <location>
        <begin position="325"/>
        <end position="342"/>
    </location>
</feature>
<proteinExistence type="predicted"/>
<keyword evidence="2" id="KW-0472">Membrane</keyword>
<feature type="transmembrane region" description="Helical" evidence="2">
    <location>
        <begin position="294"/>
        <end position="313"/>
    </location>
</feature>
<dbReference type="Proteomes" id="UP000694542">
    <property type="component" value="Chromosome 10"/>
</dbReference>
<feature type="transmembrane region" description="Helical" evidence="2">
    <location>
        <begin position="354"/>
        <end position="377"/>
    </location>
</feature>
<sequence length="558" mass="59978">MDGPAHCLQLIDIRAVAPLPWLRCCCDFCSLVNSNCWKPEAGWLGSSRFSPGDRRPGLRSKLLKSGPDNSGRGDPGCECRCPGAANATVCALGTMSRDEQGREELGYDRMPTLERGRPDAGSYALDTKPNDLQLATRLPPCFSHKTWVLSVLMGSCLLVTSGFSLYLGNVFPSEMDYLRCAAGSCLPSAIVSFAVSRRNISAIPNFQILFVSTFAITTTCLIWFGCKLVVNPSAIDINFNLILLLLLELFMAATVIISARSSEAHCKQKGPMLESANILYEVAFPARVLKSYSVIEVIAGVSAVLGGVIALNVDDAVSGPHLSVTFFWILVACFPSAIASHVTAECPSKCLVEVLIAICSLTSPLLFTASGYLSFSIMRIMEIFKDYPPAIKQSYDVLLLLLMLELLLQAGLNTGTVIQCVSFKLGASWDAAQTSQQERPPGEVSGLGLAGCPVLVGWPYTQRRPGSCHGRMPSALLTDVDRKLVSLHTGHRSSLPSPSWGHRPSSLRVASVTSGPQALEVTSCQPPCRAHGNPDSTLPRSCPVFPMSCPPTGIYTVD</sequence>
<feature type="transmembrane region" description="Helical" evidence="2">
    <location>
        <begin position="397"/>
        <end position="418"/>
    </location>
</feature>
<evidence type="ECO:0000256" key="2">
    <source>
        <dbReference type="SAM" id="Phobius"/>
    </source>
</evidence>
<name>A0A8C0T5L4_CANLF</name>
<organism evidence="3 4">
    <name type="scientific">Canis lupus familiaris</name>
    <name type="common">Dog</name>
    <name type="synonym">Canis familiaris</name>
    <dbReference type="NCBI Taxonomy" id="9615"/>
    <lineage>
        <taxon>Eukaryota</taxon>
        <taxon>Metazoa</taxon>
        <taxon>Chordata</taxon>
        <taxon>Craniata</taxon>
        <taxon>Vertebrata</taxon>
        <taxon>Euteleostomi</taxon>
        <taxon>Mammalia</taxon>
        <taxon>Eutheria</taxon>
        <taxon>Laurasiatheria</taxon>
        <taxon>Carnivora</taxon>
        <taxon>Caniformia</taxon>
        <taxon>Canidae</taxon>
        <taxon>Canis</taxon>
    </lineage>
</organism>
<dbReference type="InterPro" id="IPR033280">
    <property type="entry name" value="Membrane_MLC1"/>
</dbReference>
<keyword evidence="2" id="KW-1133">Transmembrane helix</keyword>
<feature type="transmembrane region" description="Helical" evidence="2">
    <location>
        <begin position="147"/>
        <end position="171"/>
    </location>
</feature>